<accession>A0A1I6SWZ5</accession>
<evidence type="ECO:0000313" key="2">
    <source>
        <dbReference type="Proteomes" id="UP000198785"/>
    </source>
</evidence>
<dbReference type="Pfam" id="PF13585">
    <property type="entry name" value="CHU_C"/>
    <property type="match status" value="1"/>
</dbReference>
<dbReference type="STRING" id="683125.SAMN05660206_105124"/>
<organism evidence="1 2">
    <name type="scientific">Sphingobacterium wenxiniae</name>
    <dbReference type="NCBI Taxonomy" id="683125"/>
    <lineage>
        <taxon>Bacteria</taxon>
        <taxon>Pseudomonadati</taxon>
        <taxon>Bacteroidota</taxon>
        <taxon>Sphingobacteriia</taxon>
        <taxon>Sphingobacteriales</taxon>
        <taxon>Sphingobacteriaceae</taxon>
        <taxon>Sphingobacterium</taxon>
    </lineage>
</organism>
<sequence length="793" mass="88014">MGYLYADGSKEFYGNGKGNRAFLESVNPLNDSPFGTLGKHYVYAEEGEVIAVASSAQNMGLGRIRVTSPSGKVYKTSANNVGRIMDRGEGTLRAEIQGPRVGYDPYEIKVSSSEIGIWSVEFFSPFGEYAMSNSDFDVPDIPVSKDWVQPTMEYVVAWDVSVRDSQDNRWISGRVFTNILTLRIHSKKMSNAEGAFHGTNYVLTDDGHVYRVHGNGSNGIHFSYFVNNKGFLDTEGNPLYKSINTSKYHNSIHNPTAEDSGGNVTHKMFYTFPDKDMPAYASGAFPGENTWLYTKKSNSIRIENIRIVGIEGTENKLGRKGSLISFETNQAGIYKLSVDHVVKAGAVARFAKREFTVQAQVGRNEYFWDGLDGAGKFMSEGGNYGVVVEVASLGGEVHFPYLDMEINPMGILIEEMIEENLFKPTKVYWDDSEVSAGKSGEMSKPVVNKEGISSAVNGHKWGTYADTDINWLYSGNDNYGSYSFGNNKGMDTWAFTAQSIQRVEKQITVNVMDLAVEEIQPSSLLVTEGESFSYTLWAKNYGPSQAEDAVLMIRIPELLTLEDVKLYSSCARETDKVAEEGVLKLHLHIPVGCEVQYVLHVKVPQELAEEFYGALHLEASLLRDLDTTDPDATDVSLSMKNRRNIYEDCTENGLGRGCNNILANMQVMLVEGMPVVNEPETEEPDNPMVGGPNIGRGIIESAFLIPNVFSPNGDGINDRFVIVGAESRGPVTLEVFNRHGKRVYFSSDYQNDWNGDLIEDGSYFLIVRGRDLAGKQFRRKSHLVIIRKLYAGS</sequence>
<dbReference type="AlphaFoldDB" id="A0A1I6SWZ5"/>
<protein>
    <submittedName>
        <fullName evidence="1">Gliding motility-associated C-terminal domain-containing protein</fullName>
    </submittedName>
</protein>
<gene>
    <name evidence="1" type="ORF">SAMN05660206_105124</name>
</gene>
<dbReference type="NCBIfam" id="TIGR04131">
    <property type="entry name" value="Bac_Flav_CTERM"/>
    <property type="match status" value="1"/>
</dbReference>
<proteinExistence type="predicted"/>
<reference evidence="1 2" key="1">
    <citation type="submission" date="2016-10" db="EMBL/GenBank/DDBJ databases">
        <authorList>
            <person name="de Groot N.N."/>
        </authorList>
    </citation>
    <scope>NUCLEOTIDE SEQUENCE [LARGE SCALE GENOMIC DNA]</scope>
    <source>
        <strain evidence="1 2">DSM 22789</strain>
    </source>
</reference>
<dbReference type="Proteomes" id="UP000198785">
    <property type="component" value="Unassembled WGS sequence"/>
</dbReference>
<keyword evidence="2" id="KW-1185">Reference proteome</keyword>
<evidence type="ECO:0000313" key="1">
    <source>
        <dbReference type="EMBL" id="SFS81402.1"/>
    </source>
</evidence>
<name>A0A1I6SWZ5_9SPHI</name>
<dbReference type="InterPro" id="IPR026341">
    <property type="entry name" value="T9SS_type_B"/>
</dbReference>
<dbReference type="EMBL" id="FOZZ01000005">
    <property type="protein sequence ID" value="SFS81402.1"/>
    <property type="molecule type" value="Genomic_DNA"/>
</dbReference>